<dbReference type="InterPro" id="IPR033616">
    <property type="entry name" value="BLTP1"/>
</dbReference>
<evidence type="ECO:0000313" key="3">
    <source>
        <dbReference type="Proteomes" id="UP000663832"/>
    </source>
</evidence>
<dbReference type="AlphaFoldDB" id="A0A816DDZ0"/>
<dbReference type="Proteomes" id="UP000663832">
    <property type="component" value="Unassembled WGS sequence"/>
</dbReference>
<sequence length="458" mass="52645">MDFILNTPRILILMNSYSNKNILIDMGKLQMNTNSNDNRNCSSIKQHEITFDNFSHTDDEPCPITFCERLCFEMTTDLDETRLQVFFLPINVHVEDSIVVNRHLSTGCLQLSGVVICGHAMLSREGLPPEREVLEYAWQMEIILGKILARLTTIQTAPIRLCMCNMHTSLCNENLTLKVGTIHIRQLLRLYPGSWLETGSISVPELRVNAKFKCHPAIINEQLEFLRRHDQHSQRLHFLYNRKSQQTLNIPTILTNLKRPSYVGLATNSNILSCACLGGSTNYYTLVQGEQFFKSTFRLSEQSLFIRSLFHPELHVLHSHFIFEHIKRLHDELDDEETFYLFDFCGQQKQSNEQYQNINDNLLRRRSDDYLAFNEHLSLTSASQTSLNSTLNNNTNNIMESLLISSLTMMQQQSSPIHSDLNIFLTSIGNKQNLSPNSSIDSLTALGEILQRQQTRNS</sequence>
<dbReference type="PANTHER" id="PTHR31640:SF1">
    <property type="entry name" value="BRIDGE-LIKE LIPID TRANSFER PROTEIN FAMILY MEMBER 1"/>
    <property type="match status" value="1"/>
</dbReference>
<dbReference type="GO" id="GO:0048488">
    <property type="term" value="P:synaptic vesicle endocytosis"/>
    <property type="evidence" value="ECO:0007669"/>
    <property type="project" value="TreeGrafter"/>
</dbReference>
<dbReference type="PANTHER" id="PTHR31640">
    <property type="entry name" value="TRANSMEMBRANE PROTEIN KIAA1109"/>
    <property type="match status" value="1"/>
</dbReference>
<dbReference type="OrthoDB" id="10051416at2759"/>
<accession>A0A816DDZ0</accession>
<reference evidence="2" key="1">
    <citation type="submission" date="2021-02" db="EMBL/GenBank/DDBJ databases">
        <authorList>
            <person name="Nowell W R."/>
        </authorList>
    </citation>
    <scope>NUCLEOTIDE SEQUENCE</scope>
</reference>
<dbReference type="EMBL" id="CAJNOI010002294">
    <property type="protein sequence ID" value="CAF1468454.1"/>
    <property type="molecule type" value="Genomic_DNA"/>
</dbReference>
<proteinExistence type="predicted"/>
<protein>
    <submittedName>
        <fullName evidence="2">Uncharacterized protein</fullName>
    </submittedName>
</protein>
<dbReference type="EMBL" id="CAJNOM010002611">
    <property type="protein sequence ID" value="CAF1635091.1"/>
    <property type="molecule type" value="Genomic_DNA"/>
</dbReference>
<comment type="caution">
    <text evidence="2">The sequence shown here is derived from an EMBL/GenBank/DDBJ whole genome shotgun (WGS) entry which is preliminary data.</text>
</comment>
<evidence type="ECO:0000313" key="1">
    <source>
        <dbReference type="EMBL" id="CAF1468454.1"/>
    </source>
</evidence>
<evidence type="ECO:0000313" key="2">
    <source>
        <dbReference type="EMBL" id="CAF1635091.1"/>
    </source>
</evidence>
<dbReference type="Proteomes" id="UP000663877">
    <property type="component" value="Unassembled WGS sequence"/>
</dbReference>
<organism evidence="2 3">
    <name type="scientific">Adineta steineri</name>
    <dbReference type="NCBI Taxonomy" id="433720"/>
    <lineage>
        <taxon>Eukaryota</taxon>
        <taxon>Metazoa</taxon>
        <taxon>Spiralia</taxon>
        <taxon>Gnathifera</taxon>
        <taxon>Rotifera</taxon>
        <taxon>Eurotatoria</taxon>
        <taxon>Bdelloidea</taxon>
        <taxon>Adinetida</taxon>
        <taxon>Adinetidae</taxon>
        <taxon>Adineta</taxon>
    </lineage>
</organism>
<keyword evidence="3" id="KW-1185">Reference proteome</keyword>
<dbReference type="GO" id="GO:0098793">
    <property type="term" value="C:presynapse"/>
    <property type="evidence" value="ECO:0007669"/>
    <property type="project" value="GOC"/>
</dbReference>
<gene>
    <name evidence="1" type="ORF">BJG266_LOCUS41384</name>
    <name evidence="2" type="ORF">QVE165_LOCUS58246</name>
</gene>
<name>A0A816DDZ0_9BILA</name>